<feature type="domain" description="Uracil-DNA glycosylase-like" evidence="8">
    <location>
        <begin position="28"/>
        <end position="210"/>
    </location>
</feature>
<keyword evidence="10" id="KW-1185">Reference proteome</keyword>
<dbReference type="EMBL" id="FOQE01000055">
    <property type="protein sequence ID" value="SFH90917.1"/>
    <property type="molecule type" value="Genomic_DNA"/>
</dbReference>
<dbReference type="GO" id="GO:0006281">
    <property type="term" value="P:DNA repair"/>
    <property type="evidence" value="ECO:0007669"/>
    <property type="project" value="UniProtKB-KW"/>
</dbReference>
<evidence type="ECO:0000256" key="4">
    <source>
        <dbReference type="ARBA" id="ARBA00022801"/>
    </source>
</evidence>
<organism evidence="9 10">
    <name type="scientific">Pisciglobus halotolerans</name>
    <dbReference type="NCBI Taxonomy" id="745365"/>
    <lineage>
        <taxon>Bacteria</taxon>
        <taxon>Bacillati</taxon>
        <taxon>Bacillota</taxon>
        <taxon>Bacilli</taxon>
        <taxon>Lactobacillales</taxon>
        <taxon>Carnobacteriaceae</taxon>
    </lineage>
</organism>
<dbReference type="PANTHER" id="PTHR33693:SF1">
    <property type="entry name" value="TYPE-4 URACIL-DNA GLYCOSYLASE"/>
    <property type="match status" value="1"/>
</dbReference>
<dbReference type="OrthoDB" id="5290748at2"/>
<evidence type="ECO:0000313" key="9">
    <source>
        <dbReference type="EMBL" id="SFH90917.1"/>
    </source>
</evidence>
<keyword evidence="1" id="KW-0004">4Fe-4S</keyword>
<evidence type="ECO:0000256" key="6">
    <source>
        <dbReference type="ARBA" id="ARBA00023014"/>
    </source>
</evidence>
<dbReference type="Gene3D" id="3.40.470.10">
    <property type="entry name" value="Uracil-DNA glycosylase-like domain"/>
    <property type="match status" value="1"/>
</dbReference>
<dbReference type="CDD" id="cd10030">
    <property type="entry name" value="UDG-F4_TTUDGA_SPO1dp_like"/>
    <property type="match status" value="1"/>
</dbReference>
<evidence type="ECO:0000256" key="2">
    <source>
        <dbReference type="ARBA" id="ARBA00022723"/>
    </source>
</evidence>
<dbReference type="SMART" id="SM00987">
    <property type="entry name" value="UreE_C"/>
    <property type="match status" value="1"/>
</dbReference>
<dbReference type="GO" id="GO:0046872">
    <property type="term" value="F:metal ion binding"/>
    <property type="evidence" value="ECO:0007669"/>
    <property type="project" value="UniProtKB-KW"/>
</dbReference>
<name>A0A1I3DW13_9LACT</name>
<protein>
    <submittedName>
        <fullName evidence="9">DNA polymerase</fullName>
    </submittedName>
</protein>
<sequence length="228" mass="25715">MIKTILPTKLINLAQQRAAGFSVEGFVRGEGPEHPKALLIGEAPGAVEVTAAEDHPFAGRAGVELMNFLETAGLARETTYITSVFHSRPFKDRIKLNKRTGMEEIKRYNRKPNQKEVLAHAPLTDYEISHIDAPLIILSGTSAIQRVLGKQATVKELHGKVLTSPVQYLAHLDDTTYQWTEKKYPILCTYHPASIFYNRQLEPVIHGDMRVAKMWLEQAEQETSELRR</sequence>
<evidence type="ECO:0000313" key="10">
    <source>
        <dbReference type="Proteomes" id="UP000198668"/>
    </source>
</evidence>
<dbReference type="Pfam" id="PF03167">
    <property type="entry name" value="UDG"/>
    <property type="match status" value="1"/>
</dbReference>
<accession>A0A1I3DW13</accession>
<gene>
    <name evidence="9" type="ORF">SAMN04489868_1556</name>
</gene>
<dbReference type="RefSeq" id="WP_092093718.1">
    <property type="nucleotide sequence ID" value="NZ_FOQE01000055.1"/>
</dbReference>
<evidence type="ECO:0000256" key="7">
    <source>
        <dbReference type="ARBA" id="ARBA00023204"/>
    </source>
</evidence>
<dbReference type="GO" id="GO:0051539">
    <property type="term" value="F:4 iron, 4 sulfur cluster binding"/>
    <property type="evidence" value="ECO:0007669"/>
    <property type="project" value="UniProtKB-KW"/>
</dbReference>
<dbReference type="InterPro" id="IPR036895">
    <property type="entry name" value="Uracil-DNA_glycosylase-like_sf"/>
</dbReference>
<keyword evidence="4" id="KW-0378">Hydrolase</keyword>
<evidence type="ECO:0000256" key="5">
    <source>
        <dbReference type="ARBA" id="ARBA00023004"/>
    </source>
</evidence>
<evidence type="ECO:0000256" key="3">
    <source>
        <dbReference type="ARBA" id="ARBA00022763"/>
    </source>
</evidence>
<evidence type="ECO:0000256" key="1">
    <source>
        <dbReference type="ARBA" id="ARBA00022485"/>
    </source>
</evidence>
<keyword evidence="3" id="KW-0227">DNA damage</keyword>
<evidence type="ECO:0000259" key="8">
    <source>
        <dbReference type="SMART" id="SM00986"/>
    </source>
</evidence>
<dbReference type="SUPFAM" id="SSF52141">
    <property type="entry name" value="Uracil-DNA glycosylase-like"/>
    <property type="match status" value="1"/>
</dbReference>
<dbReference type="SMART" id="SM00986">
    <property type="entry name" value="UDG"/>
    <property type="match status" value="1"/>
</dbReference>
<proteinExistence type="predicted"/>
<dbReference type="AlphaFoldDB" id="A0A1I3DW13"/>
<keyword evidence="7" id="KW-0234">DNA repair</keyword>
<dbReference type="Proteomes" id="UP000198668">
    <property type="component" value="Unassembled WGS sequence"/>
</dbReference>
<dbReference type="PANTHER" id="PTHR33693">
    <property type="entry name" value="TYPE-5 URACIL-DNA GLYCOSYLASE"/>
    <property type="match status" value="1"/>
</dbReference>
<keyword evidence="2" id="KW-0479">Metal-binding</keyword>
<dbReference type="InterPro" id="IPR051536">
    <property type="entry name" value="UDG_Type-4/5"/>
</dbReference>
<reference evidence="9 10" key="1">
    <citation type="submission" date="2016-10" db="EMBL/GenBank/DDBJ databases">
        <authorList>
            <person name="de Groot N.N."/>
        </authorList>
    </citation>
    <scope>NUCLEOTIDE SEQUENCE [LARGE SCALE GENOMIC DNA]</scope>
    <source>
        <strain evidence="9 10">DSM 27630</strain>
    </source>
</reference>
<dbReference type="GO" id="GO:0097506">
    <property type="term" value="F:deaminated base DNA N-glycosylase activity"/>
    <property type="evidence" value="ECO:0007669"/>
    <property type="project" value="UniProtKB-ARBA"/>
</dbReference>
<keyword evidence="6" id="KW-0411">Iron-sulfur</keyword>
<keyword evidence="5" id="KW-0408">Iron</keyword>
<dbReference type="InterPro" id="IPR005122">
    <property type="entry name" value="Uracil-DNA_glycosylase-like"/>
</dbReference>